<reference evidence="2" key="2">
    <citation type="submission" date="2014-07" db="EMBL/GenBank/DDBJ databases">
        <title>Genetics and epidemiology of antimicrobial resistance in B. fragilis group.</title>
        <authorList>
            <person name="Sydenham T.V."/>
            <person name="Hasman H."/>
            <person name="Kemp M."/>
            <person name="Justesen U.S."/>
        </authorList>
    </citation>
    <scope>NUCLEOTIDE SEQUENCE [LARGE SCALE GENOMIC DNA]</scope>
    <source>
        <strain evidence="2">DCMOUH0018B</strain>
    </source>
</reference>
<protein>
    <submittedName>
        <fullName evidence="2">Uncharacterized protein</fullName>
    </submittedName>
</protein>
<dbReference type="AlphaFoldDB" id="A0A0I9S830"/>
<dbReference type="RefSeq" id="WP_044300896.1">
    <property type="nucleotide sequence ID" value="NZ_CP036542.1"/>
</dbReference>
<gene>
    <name evidence="2" type="ORF">EE52_0214485</name>
</gene>
<reference evidence="2" key="1">
    <citation type="book" date="2014" name="THE 24TH EUROPEAN CONGRESS OF CLINICAL MICROBIOLOGY AND INFECTIOUS DISEASES" publisher="ECCMID 2014" city="Barcelona, Spain">
        <title>Identification of resistance genes in three multidrug-resistant Bacteroides fragilis isolates by whole genome sequencing.</title>
        <editorList>
            <person name="Unknown"/>
            <person name="A."/>
        </editorList>
        <authorList>
            <person name="Sydenham T.V."/>
            <person name="Hasman H."/>
            <person name="Wang M."/>
            <person name="Soki J."/>
            <person name="Nagy E."/>
            <person name="Justesen U.S."/>
        </authorList>
    </citation>
    <scope>NUCLEOTIDE SEQUENCE</scope>
    <source>
        <strain evidence="2">DCMOUH0018B</strain>
    </source>
</reference>
<evidence type="ECO:0000256" key="1">
    <source>
        <dbReference type="SAM" id="MobiDB-lite"/>
    </source>
</evidence>
<dbReference type="EMBL" id="JMZZ02000154">
    <property type="protein sequence ID" value="KFX74133.1"/>
    <property type="molecule type" value="Genomic_DNA"/>
</dbReference>
<proteinExistence type="predicted"/>
<name>A0A0I9S830_BACFG</name>
<feature type="region of interest" description="Disordered" evidence="1">
    <location>
        <begin position="86"/>
        <end position="116"/>
    </location>
</feature>
<feature type="compositionally biased region" description="Basic and acidic residues" evidence="1">
    <location>
        <begin position="98"/>
        <end position="116"/>
    </location>
</feature>
<comment type="caution">
    <text evidence="2">The sequence shown here is derived from an EMBL/GenBank/DDBJ whole genome shotgun (WGS) entry which is preliminary data.</text>
</comment>
<sequence length="116" mass="13759">MAMNKSQIEKWIIAQKRHRLSDAHVQMARELGLNPDKLGKIDNHKQEPWKTPLPQFIEEIYFKHFKKDTPEVVKPLKQILKELEIKKQQKKKEKDKKRKEDAMQSTIDDGKVESSI</sequence>
<accession>A0A0I9S830</accession>
<evidence type="ECO:0000313" key="2">
    <source>
        <dbReference type="EMBL" id="KFX74133.1"/>
    </source>
</evidence>
<organism evidence="2">
    <name type="scientific">Bacteroides fragilis</name>
    <dbReference type="NCBI Taxonomy" id="817"/>
    <lineage>
        <taxon>Bacteria</taxon>
        <taxon>Pseudomonadati</taxon>
        <taxon>Bacteroidota</taxon>
        <taxon>Bacteroidia</taxon>
        <taxon>Bacteroidales</taxon>
        <taxon>Bacteroidaceae</taxon>
        <taxon>Bacteroides</taxon>
    </lineage>
</organism>
<feature type="compositionally biased region" description="Basic residues" evidence="1">
    <location>
        <begin position="88"/>
        <end position="97"/>
    </location>
</feature>
<dbReference type="PATRIC" id="fig|817.53.peg.2989"/>